<comment type="subunit">
    <text evidence="5">Homodimer.</text>
</comment>
<evidence type="ECO:0000256" key="5">
    <source>
        <dbReference type="RuleBase" id="RU362024"/>
    </source>
</evidence>
<dbReference type="Gene3D" id="3.40.1280.10">
    <property type="match status" value="1"/>
</dbReference>
<dbReference type="InterPro" id="IPR004384">
    <property type="entry name" value="RNA_MeTrfase_TrmJ/LasT"/>
</dbReference>
<evidence type="ECO:0000313" key="8">
    <source>
        <dbReference type="Proteomes" id="UP001595636"/>
    </source>
</evidence>
<comment type="function">
    <text evidence="5">Catalyzes the formation of 2'O-methylated cytidine (Cm32) or 2'O-methylated uridine (Um32) at position 32 in tRNA.</text>
</comment>
<dbReference type="InterPro" id="IPR029026">
    <property type="entry name" value="tRNA_m1G_MTases_N"/>
</dbReference>
<sequence>MNKPQVPDFLKNIRVVLARPNHPGNIGSAARAMKTMGLTRLYLVEPKVFPSEEADTLASGAVDVLQTATVVPTLAAALADVTVACALTSRRRELTTPLSIPRETTPELIARAREGEQVALVFGNETFGLSIEEVEQCNRLVTIPGNPDYFSLNLAMAVQVMTYELFSHTGVNVDYLKPDGNSATQGEVDGMVDHLDATLEDIGYYRRRNSERMIRRLRTMFHRAGLLREEIDILRGFYKQAQRLAGKGQGSTPDVEDDSTS</sequence>
<dbReference type="CDD" id="cd18093">
    <property type="entry name" value="SpoU-like_TrmJ"/>
    <property type="match status" value="1"/>
</dbReference>
<keyword evidence="4 5" id="KW-0949">S-adenosyl-L-methionine</keyword>
<comment type="catalytic activity">
    <reaction evidence="5">
        <text>uridine(32) in tRNA + S-adenosyl-L-methionine = 2'-O-methyluridine(32) in tRNA + S-adenosyl-L-homocysteine + H(+)</text>
        <dbReference type="Rhea" id="RHEA:42936"/>
        <dbReference type="Rhea" id="RHEA-COMP:10107"/>
        <dbReference type="Rhea" id="RHEA-COMP:10290"/>
        <dbReference type="ChEBI" id="CHEBI:15378"/>
        <dbReference type="ChEBI" id="CHEBI:57856"/>
        <dbReference type="ChEBI" id="CHEBI:59789"/>
        <dbReference type="ChEBI" id="CHEBI:65315"/>
        <dbReference type="ChEBI" id="CHEBI:74478"/>
        <dbReference type="EC" id="2.1.1.200"/>
    </reaction>
</comment>
<feature type="domain" description="tRNA/rRNA methyltransferase SpoU type" evidence="6">
    <location>
        <begin position="13"/>
        <end position="163"/>
    </location>
</feature>
<gene>
    <name evidence="5" type="primary">trmJ</name>
    <name evidence="7" type="ORF">ACFOKJ_08710</name>
</gene>
<organism evidence="7 8">
    <name type="scientific">Vogesella amnigena</name>
    <dbReference type="NCBI Taxonomy" id="1507449"/>
    <lineage>
        <taxon>Bacteria</taxon>
        <taxon>Pseudomonadati</taxon>
        <taxon>Pseudomonadota</taxon>
        <taxon>Betaproteobacteria</taxon>
        <taxon>Neisseriales</taxon>
        <taxon>Chromobacteriaceae</taxon>
        <taxon>Vogesella</taxon>
    </lineage>
</organism>
<reference evidence="8" key="1">
    <citation type="journal article" date="2019" name="Int. J. Syst. Evol. Microbiol.">
        <title>The Global Catalogue of Microorganisms (GCM) 10K type strain sequencing project: providing services to taxonomists for standard genome sequencing and annotation.</title>
        <authorList>
            <consortium name="The Broad Institute Genomics Platform"/>
            <consortium name="The Broad Institute Genome Sequencing Center for Infectious Disease"/>
            <person name="Wu L."/>
            <person name="Ma J."/>
        </authorList>
    </citation>
    <scope>NUCLEOTIDE SEQUENCE [LARGE SCALE GENOMIC DNA]</scope>
    <source>
        <strain evidence="8">KCTC 42195</strain>
    </source>
</reference>
<evidence type="ECO:0000259" key="6">
    <source>
        <dbReference type="Pfam" id="PF00588"/>
    </source>
</evidence>
<keyword evidence="5" id="KW-0963">Cytoplasm</keyword>
<keyword evidence="3" id="KW-0808">Transferase</keyword>
<name>A0ABV7TTZ0_9NEIS</name>
<dbReference type="PANTHER" id="PTHR42786">
    <property type="entry name" value="TRNA/RRNA METHYLTRANSFERASE"/>
    <property type="match status" value="1"/>
</dbReference>
<evidence type="ECO:0000256" key="3">
    <source>
        <dbReference type="ARBA" id="ARBA00022679"/>
    </source>
</evidence>
<dbReference type="EMBL" id="JBHRYH010000018">
    <property type="protein sequence ID" value="MFC3626213.1"/>
    <property type="molecule type" value="Genomic_DNA"/>
</dbReference>
<protein>
    <recommendedName>
        <fullName evidence="5">tRNA (cytidine/uridine-2'-O-)-methyltransferase TrmJ</fullName>
        <ecNumber evidence="5">2.1.1.200</ecNumber>
    </recommendedName>
    <alternativeName>
        <fullName evidence="5">tRNA (cytidine(32)/uridine(32)-2'-O)-methyltransferase</fullName>
    </alternativeName>
    <alternativeName>
        <fullName evidence="5">tRNA Cm32/Um32 methyltransferase</fullName>
    </alternativeName>
</protein>
<comment type="caution">
    <text evidence="7">The sequence shown here is derived from an EMBL/GenBank/DDBJ whole genome shotgun (WGS) entry which is preliminary data.</text>
</comment>
<dbReference type="Gene3D" id="1.10.8.590">
    <property type="match status" value="1"/>
</dbReference>
<keyword evidence="8" id="KW-1185">Reference proteome</keyword>
<evidence type="ECO:0000313" key="7">
    <source>
        <dbReference type="EMBL" id="MFC3626213.1"/>
    </source>
</evidence>
<evidence type="ECO:0000256" key="1">
    <source>
        <dbReference type="ARBA" id="ARBA00007228"/>
    </source>
</evidence>
<comment type="subcellular location">
    <subcellularLocation>
        <location evidence="5">Cytoplasm</location>
    </subcellularLocation>
</comment>
<dbReference type="InterPro" id="IPR029028">
    <property type="entry name" value="Alpha/beta_knot_MTases"/>
</dbReference>
<keyword evidence="5" id="KW-0819">tRNA processing</keyword>
<dbReference type="InterPro" id="IPR001537">
    <property type="entry name" value="SpoU_MeTrfase"/>
</dbReference>
<dbReference type="Pfam" id="PF00588">
    <property type="entry name" value="SpoU_methylase"/>
    <property type="match status" value="1"/>
</dbReference>
<dbReference type="Proteomes" id="UP001595636">
    <property type="component" value="Unassembled WGS sequence"/>
</dbReference>
<dbReference type="GO" id="GO:0008168">
    <property type="term" value="F:methyltransferase activity"/>
    <property type="evidence" value="ECO:0007669"/>
    <property type="project" value="UniProtKB-KW"/>
</dbReference>
<evidence type="ECO:0000256" key="4">
    <source>
        <dbReference type="ARBA" id="ARBA00022691"/>
    </source>
</evidence>
<comment type="similarity">
    <text evidence="1">Belongs to the class IV-like SAM-binding methyltransferase superfamily. RNA methyltransferase TrmH family.</text>
</comment>
<proteinExistence type="inferred from homology"/>
<keyword evidence="2 5" id="KW-0489">Methyltransferase</keyword>
<dbReference type="PANTHER" id="PTHR42786:SF2">
    <property type="entry name" value="TRNA (CYTIDINE_URIDINE-2'-O-)-METHYLTRANSFERASE TRMJ"/>
    <property type="match status" value="1"/>
</dbReference>
<dbReference type="PIRSF" id="PIRSF004808">
    <property type="entry name" value="LasT"/>
    <property type="match status" value="1"/>
</dbReference>
<comment type="catalytic activity">
    <reaction evidence="5">
        <text>cytidine(32) in tRNA + S-adenosyl-L-methionine = 2'-O-methylcytidine(32) in tRNA + S-adenosyl-L-homocysteine + H(+)</text>
        <dbReference type="Rhea" id="RHEA:42932"/>
        <dbReference type="Rhea" id="RHEA-COMP:10288"/>
        <dbReference type="Rhea" id="RHEA-COMP:10289"/>
        <dbReference type="ChEBI" id="CHEBI:15378"/>
        <dbReference type="ChEBI" id="CHEBI:57856"/>
        <dbReference type="ChEBI" id="CHEBI:59789"/>
        <dbReference type="ChEBI" id="CHEBI:74495"/>
        <dbReference type="ChEBI" id="CHEBI:82748"/>
        <dbReference type="EC" id="2.1.1.200"/>
    </reaction>
</comment>
<dbReference type="RefSeq" id="WP_390278676.1">
    <property type="nucleotide sequence ID" value="NZ_JBHRYH010000018.1"/>
</dbReference>
<dbReference type="NCBIfam" id="TIGR00050">
    <property type="entry name" value="rRNA_methyl_1"/>
    <property type="match status" value="1"/>
</dbReference>
<dbReference type="GO" id="GO:0032259">
    <property type="term" value="P:methylation"/>
    <property type="evidence" value="ECO:0007669"/>
    <property type="project" value="UniProtKB-KW"/>
</dbReference>
<dbReference type="SUPFAM" id="SSF75217">
    <property type="entry name" value="alpha/beta knot"/>
    <property type="match status" value="1"/>
</dbReference>
<dbReference type="EC" id="2.1.1.200" evidence="5"/>
<accession>A0ABV7TTZ0</accession>
<evidence type="ECO:0000256" key="2">
    <source>
        <dbReference type="ARBA" id="ARBA00022603"/>
    </source>
</evidence>